<organism evidence="1 2">
    <name type="scientific">Cellulomonas alba</name>
    <dbReference type="NCBI Taxonomy" id="3053467"/>
    <lineage>
        <taxon>Bacteria</taxon>
        <taxon>Bacillati</taxon>
        <taxon>Actinomycetota</taxon>
        <taxon>Actinomycetes</taxon>
        <taxon>Micrococcales</taxon>
        <taxon>Cellulomonadaceae</taxon>
        <taxon>Cellulomonas</taxon>
    </lineage>
</organism>
<dbReference type="EMBL" id="JAUCGQ010000001">
    <property type="protein sequence ID" value="MDM7854128.1"/>
    <property type="molecule type" value="Genomic_DNA"/>
</dbReference>
<sequence>MVTIWCACGAVSFPTGNPAREVALEDRIAAVAAGVDGGVVTLAVEAHWHPGGPSLDVDCSVLFADLDLAALCAGLDPAGAALVEAAWVTPRSVDEADLVPARHGRPAVARTA</sequence>
<dbReference type="RefSeq" id="WP_289453742.1">
    <property type="nucleotide sequence ID" value="NZ_JAUCGQ010000001.1"/>
</dbReference>
<dbReference type="Proteomes" id="UP001529338">
    <property type="component" value="Unassembled WGS sequence"/>
</dbReference>
<evidence type="ECO:0000313" key="1">
    <source>
        <dbReference type="EMBL" id="MDM7854128.1"/>
    </source>
</evidence>
<name>A0ABT7SD57_9CELL</name>
<comment type="caution">
    <text evidence="1">The sequence shown here is derived from an EMBL/GenBank/DDBJ whole genome shotgun (WGS) entry which is preliminary data.</text>
</comment>
<keyword evidence="2" id="KW-1185">Reference proteome</keyword>
<accession>A0ABT7SD57</accession>
<reference evidence="1 2" key="1">
    <citation type="submission" date="2023-06" db="EMBL/GenBank/DDBJ databases">
        <title>Cellulomonas sp. MW4 Whole genome sequence.</title>
        <authorList>
            <person name="Park S."/>
        </authorList>
    </citation>
    <scope>NUCLEOTIDE SEQUENCE [LARGE SCALE GENOMIC DNA]</scope>
    <source>
        <strain evidence="1 2">MW4</strain>
    </source>
</reference>
<evidence type="ECO:0000313" key="2">
    <source>
        <dbReference type="Proteomes" id="UP001529338"/>
    </source>
</evidence>
<proteinExistence type="predicted"/>
<protein>
    <submittedName>
        <fullName evidence="1">Uncharacterized protein</fullName>
    </submittedName>
</protein>
<gene>
    <name evidence="1" type="ORF">QRT04_04215</name>
</gene>